<evidence type="ECO:0000259" key="13">
    <source>
        <dbReference type="Pfam" id="PF16757"/>
    </source>
</evidence>
<dbReference type="Pfam" id="PF01120">
    <property type="entry name" value="Alpha_L_fucos"/>
    <property type="match status" value="1"/>
</dbReference>
<evidence type="ECO:0000259" key="12">
    <source>
        <dbReference type="Pfam" id="PF01120"/>
    </source>
</evidence>
<name>A0A6F9DDT4_9ASCI</name>
<feature type="region of interest" description="Disordered" evidence="11">
    <location>
        <begin position="117"/>
        <end position="163"/>
    </location>
</feature>
<comment type="catalytic activity">
    <reaction evidence="2">
        <text>a neolactoside IV(2)-alpha-Fuc-nLc4Cer(d18:0) + H2O = a neolactoside nLc4Cer(d18:0) + L-fucose</text>
        <dbReference type="Rhea" id="RHEA:49308"/>
        <dbReference type="ChEBI" id="CHEBI:2181"/>
        <dbReference type="ChEBI" id="CHEBI:15377"/>
        <dbReference type="ChEBI" id="CHEBI:91119"/>
        <dbReference type="ChEBI" id="CHEBI:91121"/>
    </reaction>
    <physiologicalReaction direction="left-to-right" evidence="2">
        <dbReference type="Rhea" id="RHEA:49309"/>
    </physiologicalReaction>
</comment>
<evidence type="ECO:0000256" key="7">
    <source>
        <dbReference type="ARBA" id="ARBA00022729"/>
    </source>
</evidence>
<keyword evidence="9" id="KW-0325">Glycoprotein</keyword>
<dbReference type="InterPro" id="IPR057739">
    <property type="entry name" value="Glyco_hydro_29_N"/>
</dbReference>
<comment type="subunit">
    <text evidence="5">Homotetramer.</text>
</comment>
<dbReference type="PANTHER" id="PTHR10030">
    <property type="entry name" value="ALPHA-L-FUCOSIDASE"/>
    <property type="match status" value="1"/>
</dbReference>
<dbReference type="InterPro" id="IPR017853">
    <property type="entry name" value="GH"/>
</dbReference>
<evidence type="ECO:0000256" key="9">
    <source>
        <dbReference type="ARBA" id="ARBA00023180"/>
    </source>
</evidence>
<gene>
    <name evidence="14" type="primary">Fuca1-007</name>
</gene>
<dbReference type="InterPro" id="IPR000933">
    <property type="entry name" value="Glyco_hydro_29"/>
</dbReference>
<dbReference type="SUPFAM" id="SSF51445">
    <property type="entry name" value="(Trans)glycosidases"/>
    <property type="match status" value="1"/>
</dbReference>
<dbReference type="PANTHER" id="PTHR10030:SF37">
    <property type="entry name" value="ALPHA-L-FUCOSIDASE-RELATED"/>
    <property type="match status" value="1"/>
</dbReference>
<evidence type="ECO:0000256" key="10">
    <source>
        <dbReference type="ARBA" id="ARBA00023295"/>
    </source>
</evidence>
<dbReference type="FunFam" id="2.60.40.1180:FF:000013">
    <property type="entry name" value="Alpha-L-fucosidase"/>
    <property type="match status" value="1"/>
</dbReference>
<dbReference type="EMBL" id="LR785294">
    <property type="protein sequence ID" value="CAB3247403.1"/>
    <property type="molecule type" value="mRNA"/>
</dbReference>
<organism evidence="14">
    <name type="scientific">Phallusia mammillata</name>
    <dbReference type="NCBI Taxonomy" id="59560"/>
    <lineage>
        <taxon>Eukaryota</taxon>
        <taxon>Metazoa</taxon>
        <taxon>Chordata</taxon>
        <taxon>Tunicata</taxon>
        <taxon>Ascidiacea</taxon>
        <taxon>Phlebobranchia</taxon>
        <taxon>Ascidiidae</taxon>
        <taxon>Phallusia</taxon>
    </lineage>
</organism>
<feature type="compositionally biased region" description="Polar residues" evidence="11">
    <location>
        <begin position="135"/>
        <end position="154"/>
    </location>
</feature>
<keyword evidence="10" id="KW-0326">Glycosidase</keyword>
<dbReference type="PRINTS" id="PR00741">
    <property type="entry name" value="GLHYDRLASE29"/>
</dbReference>
<dbReference type="InterPro" id="IPR013780">
    <property type="entry name" value="Glyco_hydro_b"/>
</dbReference>
<evidence type="ECO:0000256" key="4">
    <source>
        <dbReference type="ARBA" id="ARBA00007951"/>
    </source>
</evidence>
<evidence type="ECO:0000256" key="11">
    <source>
        <dbReference type="SAM" id="MobiDB-lite"/>
    </source>
</evidence>
<dbReference type="Pfam" id="PF16757">
    <property type="entry name" value="Fucosidase_C"/>
    <property type="match status" value="1"/>
</dbReference>
<comment type="function">
    <text evidence="3">Alpha-L-fucosidase is responsible for hydrolyzing the alpha-1,6-linked fucose joined to the reducing-end N-acetylglucosamine of the carbohydrate moieties of glycoproteins.</text>
</comment>
<comment type="similarity">
    <text evidence="4">Belongs to the glycosyl hydrolase 29 family.</text>
</comment>
<protein>
    <recommendedName>
        <fullName evidence="6">alpha-L-fucosidase</fullName>
        <ecNumber evidence="6">3.2.1.51</ecNumber>
    </recommendedName>
</protein>
<dbReference type="AlphaFoldDB" id="A0A6F9DDT4"/>
<accession>A0A6F9DDT4</accession>
<dbReference type="InterPro" id="IPR031919">
    <property type="entry name" value="Fucosidase_C"/>
</dbReference>
<dbReference type="InterPro" id="IPR018526">
    <property type="entry name" value="Glyco_hydro_29_CS"/>
</dbReference>
<comment type="catalytic activity">
    <reaction evidence="1">
        <text>a neolactoside IV(2)-alpha-Fuc-nLc4Cer(d18:1(4E)) + H2O = a neolactoside nLc4Cer(d18:1(4E)) + L-fucose</text>
        <dbReference type="Rhea" id="RHEA:48224"/>
        <dbReference type="ChEBI" id="CHEBI:2181"/>
        <dbReference type="ChEBI" id="CHEBI:15377"/>
        <dbReference type="ChEBI" id="CHEBI:17006"/>
        <dbReference type="ChEBI" id="CHEBI:28691"/>
    </reaction>
    <physiologicalReaction direction="left-to-right" evidence="1">
        <dbReference type="Rhea" id="RHEA:48225"/>
    </physiologicalReaction>
</comment>
<dbReference type="SMART" id="SM00812">
    <property type="entry name" value="Alpha_L_fucos"/>
    <property type="match status" value="1"/>
</dbReference>
<proteinExistence type="evidence at transcript level"/>
<dbReference type="GO" id="GO:0005764">
    <property type="term" value="C:lysosome"/>
    <property type="evidence" value="ECO:0007669"/>
    <property type="project" value="TreeGrafter"/>
</dbReference>
<sequence length="671" mass="76248">MRMLKRCRCLLIVGSVVLAAVLYVNLTDNNAVVLAGTKSEGSAKQGKVSSNIDDTEAVLKTKYKNHDKPEPDDRGLNQANDFAEDLSGLFHRPITNNKDLTDILYISISNSKGTTDKKISQKIHRETKPAKKTYTAETQSNVDKSKTSQNQMQPESGVMSGKKSVQPIDVVPQHINVNSVQSTASSLRKSKPNSLISKDNSRVSIKRVETRQEKTNSADAKFKDNPSTDPMKAEHHLRSKRYEPTWDSIDSRPLPAWFDEAKFGIFIHWGVFSVPSYINEWFWWAWQGPTPNPAAVEFMKQNYPQGFTYPDFANMFTTEFFDPNQWAELFQDSGAKYIVLTSKHHEGFTNWPSNVSWNWNSMDVGPHRDLVGELANAINKTSIKFGLYHSLFEWFNPLYLNDQAANFSTRKYVTDKTMPELYEIVNNYKPEVVWSDGDSGPVEYWNSTGFLAWLYNESPVKDTVVTNDRWGNGCACHHGGYYTCQDRYNPGKLQNHKWENCMTIDRRSWGYRRDALLDDYLTIEEILRTFTSTISCGGNMLMNVGPTKDGIIAPIFQERLRQMGSWLKVNGEAVYSSKPWRSQNDSLTDGIWYTAKDKAVYAFVLSWPANNLLQLGSPMSMGSDAKISMLGMTTPLNFTVSGKVIHVNFPDATISELPCQWAWVLKLENFK</sequence>
<evidence type="ECO:0000256" key="2">
    <source>
        <dbReference type="ARBA" id="ARBA00000419"/>
    </source>
</evidence>
<dbReference type="EC" id="3.2.1.51" evidence="6"/>
<feature type="compositionally biased region" description="Basic and acidic residues" evidence="11">
    <location>
        <begin position="117"/>
        <end position="129"/>
    </location>
</feature>
<dbReference type="PROSITE" id="PS00385">
    <property type="entry name" value="ALPHA_L_FUCOSIDASE"/>
    <property type="match status" value="1"/>
</dbReference>
<dbReference type="Gene3D" id="2.60.40.1180">
    <property type="entry name" value="Golgi alpha-mannosidase II"/>
    <property type="match status" value="1"/>
</dbReference>
<feature type="region of interest" description="Disordered" evidence="11">
    <location>
        <begin position="208"/>
        <end position="236"/>
    </location>
</feature>
<dbReference type="Gene3D" id="3.20.20.80">
    <property type="entry name" value="Glycosidases"/>
    <property type="match status" value="1"/>
</dbReference>
<feature type="domain" description="Alpha-L-fucosidase C-terminal" evidence="13">
    <location>
        <begin position="583"/>
        <end position="668"/>
    </location>
</feature>
<evidence type="ECO:0000256" key="5">
    <source>
        <dbReference type="ARBA" id="ARBA00011881"/>
    </source>
</evidence>
<feature type="domain" description="Glycoside hydrolase family 29 N-terminal" evidence="12">
    <location>
        <begin position="233"/>
        <end position="572"/>
    </location>
</feature>
<reference evidence="14" key="1">
    <citation type="submission" date="2020-04" db="EMBL/GenBank/DDBJ databases">
        <authorList>
            <person name="Neveu A P."/>
        </authorList>
    </citation>
    <scope>NUCLEOTIDE SEQUENCE</scope>
    <source>
        <tissue evidence="14">Whole embryo</tissue>
    </source>
</reference>
<dbReference type="FunFam" id="3.20.20.80:FF:000027">
    <property type="entry name" value="Alpha-L-fucosidase"/>
    <property type="match status" value="1"/>
</dbReference>
<evidence type="ECO:0000256" key="3">
    <source>
        <dbReference type="ARBA" id="ARBA00004071"/>
    </source>
</evidence>
<evidence type="ECO:0000313" key="14">
    <source>
        <dbReference type="EMBL" id="CAB3247403.1"/>
    </source>
</evidence>
<dbReference type="GO" id="GO:0016139">
    <property type="term" value="P:glycoside catabolic process"/>
    <property type="evidence" value="ECO:0007669"/>
    <property type="project" value="TreeGrafter"/>
</dbReference>
<dbReference type="InterPro" id="IPR016286">
    <property type="entry name" value="FUC_metazoa-typ"/>
</dbReference>
<dbReference type="GO" id="GO:0006004">
    <property type="term" value="P:fucose metabolic process"/>
    <property type="evidence" value="ECO:0007669"/>
    <property type="project" value="InterPro"/>
</dbReference>
<evidence type="ECO:0000256" key="1">
    <source>
        <dbReference type="ARBA" id="ARBA00000321"/>
    </source>
</evidence>
<evidence type="ECO:0000256" key="8">
    <source>
        <dbReference type="ARBA" id="ARBA00022801"/>
    </source>
</evidence>
<keyword evidence="8" id="KW-0378">Hydrolase</keyword>
<dbReference type="GO" id="GO:0004560">
    <property type="term" value="F:alpha-L-fucosidase activity"/>
    <property type="evidence" value="ECO:0007669"/>
    <property type="project" value="UniProtKB-EC"/>
</dbReference>
<keyword evidence="7" id="KW-0732">Signal</keyword>
<evidence type="ECO:0000256" key="6">
    <source>
        <dbReference type="ARBA" id="ARBA00012662"/>
    </source>
</evidence>